<dbReference type="AlphaFoldDB" id="A0A3S8UJX6"/>
<keyword evidence="3" id="KW-0732">Signal</keyword>
<feature type="region of interest" description="Disordered" evidence="1">
    <location>
        <begin position="399"/>
        <end position="427"/>
    </location>
</feature>
<feature type="signal peptide" evidence="3">
    <location>
        <begin position="1"/>
        <end position="16"/>
    </location>
</feature>
<keyword evidence="2" id="KW-1133">Transmembrane helix</keyword>
<evidence type="ECO:0000256" key="2">
    <source>
        <dbReference type="SAM" id="Phobius"/>
    </source>
</evidence>
<keyword evidence="2" id="KW-0472">Membrane</keyword>
<feature type="chain" id="PRO_5019271089" description="Protein BatD" evidence="3">
    <location>
        <begin position="17"/>
        <end position="427"/>
    </location>
</feature>
<evidence type="ECO:0000313" key="4">
    <source>
        <dbReference type="EMBL" id="AZL68684.1"/>
    </source>
</evidence>
<dbReference type="EMBL" id="CP034338">
    <property type="protein sequence ID" value="AZL68684.1"/>
    <property type="molecule type" value="Genomic_DNA"/>
</dbReference>
<feature type="transmembrane region" description="Helical" evidence="2">
    <location>
        <begin position="290"/>
        <end position="309"/>
    </location>
</feature>
<keyword evidence="2" id="KW-0812">Transmembrane</keyword>
<name>A0A3S8UJX6_9PSED</name>
<dbReference type="KEGG" id="pory:EJA05_13500"/>
<evidence type="ECO:0000256" key="3">
    <source>
        <dbReference type="SAM" id="SignalP"/>
    </source>
</evidence>
<protein>
    <recommendedName>
        <fullName evidence="6">Protein BatD</fullName>
    </recommendedName>
</protein>
<gene>
    <name evidence="4" type="ORF">EJA05_13500</name>
</gene>
<sequence length="427" mass="46367">MKLLLTLWLLYLPALAADPEVRVAQRLVPEGAIMTGGTVSLEIDLLVDTWFTDAPVLPSLDLPGAVVSPPTGEAQHLNQDIDGKRFFGLRYSYRITPQAARHFDIPALAFQVQPGPASGPVTVSSQPLAFEAKGGSGNPDSAQPVAAQLTFTQQMERSHTPLRAGDSVTRRLRIVAPGAQAMLLHAPVLAEVAGLKRYVQTPGVRPLSDGRGGTLGGEREDTVTYVIGAAGRYQLPEITYQWRDATSGEVHQTKVPAVALEATAGAYQAPFSINDDLRAMGHQARLRLGGHWLLVVAVVLGAGALGWGLRARWQALWQRLRRWQARRQQAWLDSPGYAWRQARAQCAAQPPKLDALYLWVRRSSGQPGLLCGRAQIPDAIKNRLLASFRSRFGVSAAPEQAPIALPRTPPAQHPSEPQRSGLKPLNR</sequence>
<dbReference type="PANTHER" id="PTHR40940:SF1">
    <property type="entry name" value="PROTEIN BATD"/>
    <property type="match status" value="1"/>
</dbReference>
<organism evidence="4 5">
    <name type="scientific">Pseudomonas entomophila</name>
    <dbReference type="NCBI Taxonomy" id="312306"/>
    <lineage>
        <taxon>Bacteria</taxon>
        <taxon>Pseudomonadati</taxon>
        <taxon>Pseudomonadota</taxon>
        <taxon>Gammaproteobacteria</taxon>
        <taxon>Pseudomonadales</taxon>
        <taxon>Pseudomonadaceae</taxon>
        <taxon>Pseudomonas</taxon>
    </lineage>
</organism>
<dbReference type="PANTHER" id="PTHR40940">
    <property type="entry name" value="PROTEIN BATD-RELATED"/>
    <property type="match status" value="1"/>
</dbReference>
<proteinExistence type="predicted"/>
<dbReference type="OrthoDB" id="5293418at2"/>
<evidence type="ECO:0000313" key="5">
    <source>
        <dbReference type="Proteomes" id="UP000268230"/>
    </source>
</evidence>
<evidence type="ECO:0000256" key="1">
    <source>
        <dbReference type="SAM" id="MobiDB-lite"/>
    </source>
</evidence>
<evidence type="ECO:0008006" key="6">
    <source>
        <dbReference type="Google" id="ProtNLM"/>
    </source>
</evidence>
<reference evidence="4 5" key="1">
    <citation type="submission" date="2018-12" db="EMBL/GenBank/DDBJ databases">
        <authorList>
            <person name="Li S."/>
            <person name="Yang R."/>
            <person name="Chen G."/>
            <person name="Zou L."/>
            <person name="Zhang C."/>
            <person name="Chen Y."/>
            <person name="Liu Z."/>
            <person name="Li Y."/>
            <person name="Yan Y."/>
            <person name="Huang M."/>
            <person name="Chen T."/>
        </authorList>
    </citation>
    <scope>NUCLEOTIDE SEQUENCE [LARGE SCALE GENOMIC DNA]</scope>
    <source>
        <strain evidence="4 5">1257</strain>
    </source>
</reference>
<accession>A0A3S8UJX6</accession>
<dbReference type="InterPro" id="IPR025738">
    <property type="entry name" value="BatD"/>
</dbReference>
<dbReference type="Proteomes" id="UP000268230">
    <property type="component" value="Chromosome"/>
</dbReference>